<reference evidence="5" key="2">
    <citation type="submission" date="2022-01" db="EMBL/GenBank/DDBJ databases">
        <authorList>
            <person name="Yamashiro T."/>
            <person name="Shiraishi A."/>
            <person name="Satake H."/>
            <person name="Nakayama K."/>
        </authorList>
    </citation>
    <scope>NUCLEOTIDE SEQUENCE</scope>
</reference>
<feature type="compositionally biased region" description="Polar residues" evidence="3">
    <location>
        <begin position="48"/>
        <end position="57"/>
    </location>
</feature>
<dbReference type="InterPro" id="IPR013103">
    <property type="entry name" value="RVT_2"/>
</dbReference>
<feature type="domain" description="Integrase catalytic" evidence="4">
    <location>
        <begin position="38"/>
        <end position="207"/>
    </location>
</feature>
<dbReference type="InterPro" id="IPR001584">
    <property type="entry name" value="Integrase_cat-core"/>
</dbReference>
<feature type="compositionally biased region" description="Basic and acidic residues" evidence="3">
    <location>
        <begin position="16"/>
        <end position="32"/>
    </location>
</feature>
<protein>
    <submittedName>
        <fullName evidence="5">Ribonuclease H-like domain-containing protein</fullName>
    </submittedName>
</protein>
<dbReference type="Pfam" id="PF07727">
    <property type="entry name" value="RVT_2"/>
    <property type="match status" value="1"/>
</dbReference>
<dbReference type="PROSITE" id="PS50994">
    <property type="entry name" value="INTEGRASE"/>
    <property type="match status" value="1"/>
</dbReference>
<keyword evidence="1" id="KW-0479">Metal-binding</keyword>
<accession>A0ABQ5I5C1</accession>
<reference evidence="5" key="1">
    <citation type="journal article" date="2022" name="Int. J. Mol. Sci.">
        <title>Draft Genome of Tanacetum Coccineum: Genomic Comparison of Closely Related Tanacetum-Family Plants.</title>
        <authorList>
            <person name="Yamashiro T."/>
            <person name="Shiraishi A."/>
            <person name="Nakayama K."/>
            <person name="Satake H."/>
        </authorList>
    </citation>
    <scope>NUCLEOTIDE SEQUENCE</scope>
</reference>
<dbReference type="InterPro" id="IPR012337">
    <property type="entry name" value="RNaseH-like_sf"/>
</dbReference>
<comment type="caution">
    <text evidence="5">The sequence shown here is derived from an EMBL/GenBank/DDBJ whole genome shotgun (WGS) entry which is preliminary data.</text>
</comment>
<dbReference type="PANTHER" id="PTHR42648:SF32">
    <property type="entry name" value="RIBONUCLEASE H-LIKE DOMAIN, GAG-PRE-INTEGRASE DOMAIN PROTEIN-RELATED"/>
    <property type="match status" value="1"/>
</dbReference>
<dbReference type="Gene3D" id="3.30.420.10">
    <property type="entry name" value="Ribonuclease H-like superfamily/Ribonuclease H"/>
    <property type="match status" value="1"/>
</dbReference>
<feature type="non-terminal residue" evidence="5">
    <location>
        <position position="585"/>
    </location>
</feature>
<feature type="region of interest" description="Disordered" evidence="3">
    <location>
        <begin position="1"/>
        <end position="57"/>
    </location>
</feature>
<feature type="compositionally biased region" description="Basic and acidic residues" evidence="3">
    <location>
        <begin position="362"/>
        <end position="392"/>
    </location>
</feature>
<gene>
    <name evidence="5" type="ORF">Tco_1090378</name>
</gene>
<dbReference type="EMBL" id="BQNB010020336">
    <property type="protein sequence ID" value="GJT94860.1"/>
    <property type="molecule type" value="Genomic_DNA"/>
</dbReference>
<sequence length="585" mass="65302">MLGVENSQELRSGYQQKDRKPSQNDKTEHGMEKTVQNQGQSPKIPKSESIQKNQQPTSVRSINHKTYCLVVTDDFSRFSWVFFLATKDETCGILKTFITGIENQINHKVKIIRCDNGTEFKNNDMNQFYGMKRIKREFSVARTPQQNGVVERKNMTLIEAARTMLADSLLPTTFWAEEVNTACYVQNRVLVTKPHNKTPYELLQGRPPSISFMRPFGCPVTILNTLDPLGKFDGKADEGFLVGYSINTKAFRGIHNVSPNEVFGNKLYDGDSKGFGVNPSSDEFKLCNSDEWRSINGSGPDWLFDIDLLTNSMNYEPVTAGNQTNRNAGIKDNVDAVPTQQYILLPLLSDSPQSLEDAVADDAGKKTTEEPANEGERNGQEKEGGASNKEGDQNVQDLRAELDKLLVQQKEGYANSTNRVSTVSPSVSAAGQSFVNADDLPTDPLMPDLEDTTDLLNTGIFSGAYDDEDVGAEADLNNLETTMNVSPIPTTRIHKDHPKEQIIGDPLLAPQTRRMTKSAQEHAMRLVDLPKGKHAIRTKWVYRNKKDERGIVVRNKARLVAQGYTQEEGIDYDEVFAPIARIEAI</sequence>
<dbReference type="InterPro" id="IPR036397">
    <property type="entry name" value="RNaseH_sf"/>
</dbReference>
<organism evidence="5 6">
    <name type="scientific">Tanacetum coccineum</name>
    <dbReference type="NCBI Taxonomy" id="301880"/>
    <lineage>
        <taxon>Eukaryota</taxon>
        <taxon>Viridiplantae</taxon>
        <taxon>Streptophyta</taxon>
        <taxon>Embryophyta</taxon>
        <taxon>Tracheophyta</taxon>
        <taxon>Spermatophyta</taxon>
        <taxon>Magnoliopsida</taxon>
        <taxon>eudicotyledons</taxon>
        <taxon>Gunneridae</taxon>
        <taxon>Pentapetalae</taxon>
        <taxon>asterids</taxon>
        <taxon>campanulids</taxon>
        <taxon>Asterales</taxon>
        <taxon>Asteraceae</taxon>
        <taxon>Asteroideae</taxon>
        <taxon>Anthemideae</taxon>
        <taxon>Anthemidinae</taxon>
        <taxon>Tanacetum</taxon>
    </lineage>
</organism>
<evidence type="ECO:0000313" key="6">
    <source>
        <dbReference type="Proteomes" id="UP001151760"/>
    </source>
</evidence>
<feature type="compositionally biased region" description="Polar residues" evidence="3">
    <location>
        <begin position="1"/>
        <end position="15"/>
    </location>
</feature>
<evidence type="ECO:0000256" key="2">
    <source>
        <dbReference type="ARBA" id="ARBA00022801"/>
    </source>
</evidence>
<dbReference type="Pfam" id="PF00665">
    <property type="entry name" value="rve"/>
    <property type="match status" value="1"/>
</dbReference>
<dbReference type="InterPro" id="IPR039537">
    <property type="entry name" value="Retrotran_Ty1/copia-like"/>
</dbReference>
<evidence type="ECO:0000313" key="5">
    <source>
        <dbReference type="EMBL" id="GJT94860.1"/>
    </source>
</evidence>
<proteinExistence type="predicted"/>
<evidence type="ECO:0000259" key="4">
    <source>
        <dbReference type="PROSITE" id="PS50994"/>
    </source>
</evidence>
<dbReference type="PANTHER" id="PTHR42648">
    <property type="entry name" value="TRANSPOSASE, PUTATIVE-RELATED"/>
    <property type="match status" value="1"/>
</dbReference>
<keyword evidence="2" id="KW-0378">Hydrolase</keyword>
<keyword evidence="6" id="KW-1185">Reference proteome</keyword>
<evidence type="ECO:0000256" key="1">
    <source>
        <dbReference type="ARBA" id="ARBA00022723"/>
    </source>
</evidence>
<evidence type="ECO:0000256" key="3">
    <source>
        <dbReference type="SAM" id="MobiDB-lite"/>
    </source>
</evidence>
<feature type="region of interest" description="Disordered" evidence="3">
    <location>
        <begin position="355"/>
        <end position="392"/>
    </location>
</feature>
<dbReference type="SUPFAM" id="SSF53098">
    <property type="entry name" value="Ribonuclease H-like"/>
    <property type="match status" value="1"/>
</dbReference>
<name>A0ABQ5I5C1_9ASTR</name>
<dbReference type="Proteomes" id="UP001151760">
    <property type="component" value="Unassembled WGS sequence"/>
</dbReference>